<accession>A0A644WJS2</accession>
<evidence type="ECO:0000313" key="1">
    <source>
        <dbReference type="EMBL" id="MPM04020.1"/>
    </source>
</evidence>
<dbReference type="EMBL" id="VSSQ01001002">
    <property type="protein sequence ID" value="MPM04020.1"/>
    <property type="molecule type" value="Genomic_DNA"/>
</dbReference>
<comment type="caution">
    <text evidence="1">The sequence shown here is derived from an EMBL/GenBank/DDBJ whole genome shotgun (WGS) entry which is preliminary data.</text>
</comment>
<gene>
    <name evidence="1" type="ORF">SDC9_50287</name>
</gene>
<protein>
    <submittedName>
        <fullName evidence="1">Uncharacterized protein</fullName>
    </submittedName>
</protein>
<reference evidence="1" key="1">
    <citation type="submission" date="2019-08" db="EMBL/GenBank/DDBJ databases">
        <authorList>
            <person name="Kucharzyk K."/>
            <person name="Murdoch R.W."/>
            <person name="Higgins S."/>
            <person name="Loffler F."/>
        </authorList>
    </citation>
    <scope>NUCLEOTIDE SEQUENCE</scope>
</reference>
<sequence>MNTISLEARKRMIAEDIPNVNDASSLEKIEKIIKKFSQSVNHFTVEELEERAEKSEKAIEEGRVFTTDEVRKKLGL</sequence>
<name>A0A644WJS2_9ZZZZ</name>
<dbReference type="AlphaFoldDB" id="A0A644WJS2"/>
<organism evidence="1">
    <name type="scientific">bioreactor metagenome</name>
    <dbReference type="NCBI Taxonomy" id="1076179"/>
    <lineage>
        <taxon>unclassified sequences</taxon>
        <taxon>metagenomes</taxon>
        <taxon>ecological metagenomes</taxon>
    </lineage>
</organism>
<proteinExistence type="predicted"/>